<evidence type="ECO:0000313" key="7">
    <source>
        <dbReference type="Proteomes" id="UP000598775"/>
    </source>
</evidence>
<dbReference type="InterPro" id="IPR013783">
    <property type="entry name" value="Ig-like_fold"/>
</dbReference>
<keyword evidence="7" id="KW-1185">Reference proteome</keyword>
<dbReference type="SUPFAM" id="SSF49452">
    <property type="entry name" value="Starch-binding domain-like"/>
    <property type="match status" value="1"/>
</dbReference>
<dbReference type="AlphaFoldDB" id="A0A917BAS8"/>
<gene>
    <name evidence="6" type="ORF">GCM10011399_22280</name>
</gene>
<evidence type="ECO:0000256" key="1">
    <source>
        <dbReference type="ARBA" id="ARBA00000548"/>
    </source>
</evidence>
<dbReference type="InterPro" id="IPR038255">
    <property type="entry name" value="PBS_linker_sf"/>
</dbReference>
<comment type="catalytic activity">
    <reaction evidence="1">
        <text>Endohydrolysis of (1-&gt;4)-alpha-D-glucosidic linkages in polysaccharides containing three or more (1-&gt;4)-alpha-linked D-glucose units.</text>
        <dbReference type="EC" id="3.2.1.1"/>
    </reaction>
</comment>
<feature type="region of interest" description="Disordered" evidence="4">
    <location>
        <begin position="1"/>
        <end position="36"/>
    </location>
</feature>
<evidence type="ECO:0000256" key="2">
    <source>
        <dbReference type="ARBA" id="ARBA00012595"/>
    </source>
</evidence>
<evidence type="ECO:0000313" key="6">
    <source>
        <dbReference type="EMBL" id="GGF28665.1"/>
    </source>
</evidence>
<proteinExistence type="predicted"/>
<accession>A0A917BAS8</accession>
<dbReference type="Proteomes" id="UP000598775">
    <property type="component" value="Unassembled WGS sequence"/>
</dbReference>
<name>A0A917BAS8_9MICO</name>
<protein>
    <recommendedName>
        <fullName evidence="2">alpha-amylase</fullName>
        <ecNumber evidence="2">3.2.1.1</ecNumber>
    </recommendedName>
    <alternativeName>
        <fullName evidence="3">1,4-alpha-D-glucan glucanohydrolase</fullName>
    </alternativeName>
</protein>
<dbReference type="Gene3D" id="1.10.3130.20">
    <property type="entry name" value="Phycobilisome linker domain"/>
    <property type="match status" value="1"/>
</dbReference>
<dbReference type="Gene3D" id="2.60.40.10">
    <property type="entry name" value="Immunoglobulins"/>
    <property type="match status" value="1"/>
</dbReference>
<organism evidence="6 7">
    <name type="scientific">Subtercola lobariae</name>
    <dbReference type="NCBI Taxonomy" id="1588641"/>
    <lineage>
        <taxon>Bacteria</taxon>
        <taxon>Bacillati</taxon>
        <taxon>Actinomycetota</taxon>
        <taxon>Actinomycetes</taxon>
        <taxon>Micrococcales</taxon>
        <taxon>Microbacteriaceae</taxon>
        <taxon>Subtercola</taxon>
    </lineage>
</organism>
<reference evidence="6 7" key="1">
    <citation type="journal article" date="2014" name="Int. J. Syst. Evol. Microbiol.">
        <title>Complete genome sequence of Corynebacterium casei LMG S-19264T (=DSM 44701T), isolated from a smear-ripened cheese.</title>
        <authorList>
            <consortium name="US DOE Joint Genome Institute (JGI-PGF)"/>
            <person name="Walter F."/>
            <person name="Albersmeier A."/>
            <person name="Kalinowski J."/>
            <person name="Ruckert C."/>
        </authorList>
    </citation>
    <scope>NUCLEOTIDE SEQUENCE [LARGE SCALE GENOMIC DNA]</scope>
    <source>
        <strain evidence="6 7">CGMCC 1.12976</strain>
    </source>
</reference>
<dbReference type="GO" id="GO:0005975">
    <property type="term" value="P:carbohydrate metabolic process"/>
    <property type="evidence" value="ECO:0007669"/>
    <property type="project" value="UniProtKB-ARBA"/>
</dbReference>
<evidence type="ECO:0000259" key="5">
    <source>
        <dbReference type="Pfam" id="PF13946"/>
    </source>
</evidence>
<evidence type="ECO:0000256" key="4">
    <source>
        <dbReference type="SAM" id="MobiDB-lite"/>
    </source>
</evidence>
<dbReference type="Pfam" id="PF13620">
    <property type="entry name" value="CarboxypepD_reg"/>
    <property type="match status" value="1"/>
</dbReference>
<dbReference type="InterPro" id="IPR025282">
    <property type="entry name" value="DUF4214"/>
</dbReference>
<dbReference type="EC" id="3.2.1.1" evidence="2"/>
<sequence length="454" mass="48772">MSVPDTSAPIAKSPQAQSEDKASAGSTASISGDVRDSNGGRTIAGVTVTALLFDDNGGVKFSSSAVSESDGTFSIAGLAPANYWVLFTDTTKGGQPVVNWWESTFTNPSGNQVTVTDGQAQLITWMMVPSAKVVGNITCEGCTAPPPVATTGVFAAIPDTTKPGYWKPIAQADTLDADGSYSLDGLYPNTGDNPPYEMFAVNEGGSSNYASASDSTSFVVGAASQATINVIMRRLIAPVAGVEPQINSVVNALYWDFLGRLPGPTEVSFWRAQFARGLPLGAVSTGFVTSDEYRLIRINAAYQTILGRGADPAGRLDWLHWMQQGRITTDDIETSFYASQEYFNNNGGNNTSFMKAIYETLLHREGTSADYAFWSNLVNQHGRDWVVAQFWDSTETISERVSLMYEHYLGRTPDPNGLAGWVSIALQIGDSGLRAGLSGSDEYFGRSQYRFSEQ</sequence>
<feature type="domain" description="DUF4214" evidence="5">
    <location>
        <begin position="335"/>
        <end position="397"/>
    </location>
</feature>
<dbReference type="GO" id="GO:0030246">
    <property type="term" value="F:carbohydrate binding"/>
    <property type="evidence" value="ECO:0007669"/>
    <property type="project" value="InterPro"/>
</dbReference>
<dbReference type="Pfam" id="PF13946">
    <property type="entry name" value="DUF4214"/>
    <property type="match status" value="1"/>
</dbReference>
<comment type="caution">
    <text evidence="6">The sequence shown here is derived from an EMBL/GenBank/DDBJ whole genome shotgun (WGS) entry which is preliminary data.</text>
</comment>
<evidence type="ECO:0000256" key="3">
    <source>
        <dbReference type="ARBA" id="ARBA00030238"/>
    </source>
</evidence>
<dbReference type="EMBL" id="BMGP01000004">
    <property type="protein sequence ID" value="GGF28665.1"/>
    <property type="molecule type" value="Genomic_DNA"/>
</dbReference>
<dbReference type="InterPro" id="IPR013784">
    <property type="entry name" value="Carb-bd-like_fold"/>
</dbReference>
<dbReference type="GO" id="GO:0004556">
    <property type="term" value="F:alpha-amylase activity"/>
    <property type="evidence" value="ECO:0007669"/>
    <property type="project" value="UniProtKB-EC"/>
</dbReference>